<evidence type="ECO:0000313" key="3">
    <source>
        <dbReference type="Proteomes" id="UP000324222"/>
    </source>
</evidence>
<protein>
    <submittedName>
        <fullName evidence="2">Uncharacterized protein</fullName>
    </submittedName>
</protein>
<dbReference type="Proteomes" id="UP000324222">
    <property type="component" value="Unassembled WGS sequence"/>
</dbReference>
<dbReference type="EMBL" id="VSRR010004539">
    <property type="protein sequence ID" value="MPC39994.1"/>
    <property type="molecule type" value="Genomic_DNA"/>
</dbReference>
<name>A0A5B7F5S5_PORTR</name>
<dbReference type="AlphaFoldDB" id="A0A5B7F5S5"/>
<proteinExistence type="predicted"/>
<comment type="caution">
    <text evidence="2">The sequence shown here is derived from an EMBL/GenBank/DDBJ whole genome shotgun (WGS) entry which is preliminary data.</text>
</comment>
<accession>A0A5B7F5S5</accession>
<evidence type="ECO:0000256" key="1">
    <source>
        <dbReference type="SAM" id="MobiDB-lite"/>
    </source>
</evidence>
<organism evidence="2 3">
    <name type="scientific">Portunus trituberculatus</name>
    <name type="common">Swimming crab</name>
    <name type="synonym">Neptunus trituberculatus</name>
    <dbReference type="NCBI Taxonomy" id="210409"/>
    <lineage>
        <taxon>Eukaryota</taxon>
        <taxon>Metazoa</taxon>
        <taxon>Ecdysozoa</taxon>
        <taxon>Arthropoda</taxon>
        <taxon>Crustacea</taxon>
        <taxon>Multicrustacea</taxon>
        <taxon>Malacostraca</taxon>
        <taxon>Eumalacostraca</taxon>
        <taxon>Eucarida</taxon>
        <taxon>Decapoda</taxon>
        <taxon>Pleocyemata</taxon>
        <taxon>Brachyura</taxon>
        <taxon>Eubrachyura</taxon>
        <taxon>Portunoidea</taxon>
        <taxon>Portunidae</taxon>
        <taxon>Portuninae</taxon>
        <taxon>Portunus</taxon>
    </lineage>
</organism>
<feature type="compositionally biased region" description="Polar residues" evidence="1">
    <location>
        <begin position="1"/>
        <end position="15"/>
    </location>
</feature>
<gene>
    <name evidence="2" type="ORF">E2C01_033548</name>
</gene>
<feature type="region of interest" description="Disordered" evidence="1">
    <location>
        <begin position="1"/>
        <end position="64"/>
    </location>
</feature>
<evidence type="ECO:0000313" key="2">
    <source>
        <dbReference type="EMBL" id="MPC39994.1"/>
    </source>
</evidence>
<sequence>MPKTIFRNQNQQILKRSSDARQNEDLSSFSESRHHALFIENGELHAERERGKRGGESPHEMGKG</sequence>
<reference evidence="2 3" key="1">
    <citation type="submission" date="2019-05" db="EMBL/GenBank/DDBJ databases">
        <title>Another draft genome of Portunus trituberculatus and its Hox gene families provides insights of decapod evolution.</title>
        <authorList>
            <person name="Jeong J.-H."/>
            <person name="Song I."/>
            <person name="Kim S."/>
            <person name="Choi T."/>
            <person name="Kim D."/>
            <person name="Ryu S."/>
            <person name="Kim W."/>
        </authorList>
    </citation>
    <scope>NUCLEOTIDE SEQUENCE [LARGE SCALE GENOMIC DNA]</scope>
    <source>
        <tissue evidence="2">Muscle</tissue>
    </source>
</reference>
<keyword evidence="3" id="KW-1185">Reference proteome</keyword>
<feature type="compositionally biased region" description="Basic and acidic residues" evidence="1">
    <location>
        <begin position="42"/>
        <end position="64"/>
    </location>
</feature>